<dbReference type="EMBL" id="FOZL01000001">
    <property type="protein sequence ID" value="SFS15868.1"/>
    <property type="molecule type" value="Genomic_DNA"/>
</dbReference>
<reference evidence="2 3" key="1">
    <citation type="submission" date="2016-10" db="EMBL/GenBank/DDBJ databases">
        <authorList>
            <person name="de Groot N.N."/>
        </authorList>
    </citation>
    <scope>NUCLEOTIDE SEQUENCE [LARGE SCALE GENOMIC DNA]</scope>
    <source>
        <strain evidence="2 3">DSM 21001</strain>
    </source>
</reference>
<keyword evidence="3" id="KW-1185">Reference proteome</keyword>
<gene>
    <name evidence="2" type="ORF">SAMN05421771_2799</name>
</gene>
<evidence type="ECO:0000313" key="3">
    <source>
        <dbReference type="Proteomes" id="UP000199024"/>
    </source>
</evidence>
<protein>
    <submittedName>
        <fullName evidence="2">RES domain-containing protein</fullName>
    </submittedName>
</protein>
<organism evidence="2 3">
    <name type="scientific">Granulicella pectinivorans</name>
    <dbReference type="NCBI Taxonomy" id="474950"/>
    <lineage>
        <taxon>Bacteria</taxon>
        <taxon>Pseudomonadati</taxon>
        <taxon>Acidobacteriota</taxon>
        <taxon>Terriglobia</taxon>
        <taxon>Terriglobales</taxon>
        <taxon>Acidobacteriaceae</taxon>
        <taxon>Granulicella</taxon>
    </lineage>
</organism>
<sequence>MRELTKAMDLWRISVHQNLNGEGGIYSDGRWNTIGQPVVYLAESSAGALLEILVHLPIERDEIPDQYTLLRVTMPAGLAISNLVPESQGWETQKILTRAIGDTWLASAETALARVPSAIVPECWNYLLNPLHPDARKMQIANASTRLYDMRLLRIRG</sequence>
<dbReference type="STRING" id="474950.SAMN05421771_2799"/>
<proteinExistence type="predicted"/>
<evidence type="ECO:0000313" key="2">
    <source>
        <dbReference type="EMBL" id="SFS15868.1"/>
    </source>
</evidence>
<accession>A0A1I6MJR5</accession>
<dbReference type="SMART" id="SM00953">
    <property type="entry name" value="RES"/>
    <property type="match status" value="1"/>
</dbReference>
<name>A0A1I6MJR5_9BACT</name>
<dbReference type="RefSeq" id="WP_217644114.1">
    <property type="nucleotide sequence ID" value="NZ_FOZL01000001.1"/>
</dbReference>
<dbReference type="Proteomes" id="UP000199024">
    <property type="component" value="Unassembled WGS sequence"/>
</dbReference>
<dbReference type="AlphaFoldDB" id="A0A1I6MJR5"/>
<evidence type="ECO:0000259" key="1">
    <source>
        <dbReference type="SMART" id="SM00953"/>
    </source>
</evidence>
<feature type="domain" description="RES" evidence="1">
    <location>
        <begin position="18"/>
        <end position="142"/>
    </location>
</feature>
<dbReference type="InterPro" id="IPR014914">
    <property type="entry name" value="RES_dom"/>
</dbReference>
<dbReference type="Pfam" id="PF08808">
    <property type="entry name" value="RES"/>
    <property type="match status" value="1"/>
</dbReference>